<keyword evidence="1" id="KW-1133">Transmembrane helix</keyword>
<comment type="caution">
    <text evidence="2">The sequence shown here is derived from an EMBL/GenBank/DDBJ whole genome shotgun (WGS) entry which is preliminary data.</text>
</comment>
<gene>
    <name evidence="2" type="ORF">Anas_03191</name>
</gene>
<feature type="non-terminal residue" evidence="2">
    <location>
        <position position="1"/>
    </location>
</feature>
<name>A0A5N5TG03_9CRUS</name>
<dbReference type="AlphaFoldDB" id="A0A5N5TG03"/>
<feature type="transmembrane region" description="Helical" evidence="1">
    <location>
        <begin position="58"/>
        <end position="76"/>
    </location>
</feature>
<keyword evidence="3" id="KW-1185">Reference proteome</keyword>
<accession>A0A5N5TG03</accession>
<organism evidence="2 3">
    <name type="scientific">Armadillidium nasatum</name>
    <dbReference type="NCBI Taxonomy" id="96803"/>
    <lineage>
        <taxon>Eukaryota</taxon>
        <taxon>Metazoa</taxon>
        <taxon>Ecdysozoa</taxon>
        <taxon>Arthropoda</taxon>
        <taxon>Crustacea</taxon>
        <taxon>Multicrustacea</taxon>
        <taxon>Malacostraca</taxon>
        <taxon>Eumalacostraca</taxon>
        <taxon>Peracarida</taxon>
        <taxon>Isopoda</taxon>
        <taxon>Oniscidea</taxon>
        <taxon>Crinocheta</taxon>
        <taxon>Armadillidiidae</taxon>
        <taxon>Armadillidium</taxon>
    </lineage>
</organism>
<sequence>LIILNQSIMSMDHSSHGSHSGHDSNMPMMMMPNNEIETTESTSSLHSNHVGAMSGMKVIAVIVIESVIFCICISTLEWMRPFCFMGGIQAPSVALLDPWEYLFRRSLSSIKYSSTSNSSTSNQPVQYYDEILLPSPLAVNYSKNAHPEPKSLDTNAASHHSVHNIVLSYVNIHDIQCMVMFSVNPRGWSRIFLIWVEEICRRRRDRTLSLTTDNYVRDNY</sequence>
<dbReference type="OrthoDB" id="161814at2759"/>
<reference evidence="2 3" key="1">
    <citation type="journal article" date="2019" name="PLoS Biol.">
        <title>Sex chromosomes control vertical transmission of feminizing Wolbachia symbionts in an isopod.</title>
        <authorList>
            <person name="Becking T."/>
            <person name="Chebbi M.A."/>
            <person name="Giraud I."/>
            <person name="Moumen B."/>
            <person name="Laverre T."/>
            <person name="Caubet Y."/>
            <person name="Peccoud J."/>
            <person name="Gilbert C."/>
            <person name="Cordaux R."/>
        </authorList>
    </citation>
    <scope>NUCLEOTIDE SEQUENCE [LARGE SCALE GENOMIC DNA]</scope>
    <source>
        <strain evidence="2">ANa2</strain>
        <tissue evidence="2">Whole body excluding digestive tract and cuticle</tissue>
    </source>
</reference>
<evidence type="ECO:0000313" key="3">
    <source>
        <dbReference type="Proteomes" id="UP000326759"/>
    </source>
</evidence>
<dbReference type="Proteomes" id="UP000326759">
    <property type="component" value="Unassembled WGS sequence"/>
</dbReference>
<protein>
    <submittedName>
        <fullName evidence="2">Uncharacterized protein</fullName>
    </submittedName>
</protein>
<evidence type="ECO:0000313" key="2">
    <source>
        <dbReference type="EMBL" id="KAB7505411.1"/>
    </source>
</evidence>
<keyword evidence="1" id="KW-0812">Transmembrane</keyword>
<keyword evidence="1" id="KW-0472">Membrane</keyword>
<proteinExistence type="predicted"/>
<evidence type="ECO:0000256" key="1">
    <source>
        <dbReference type="SAM" id="Phobius"/>
    </source>
</evidence>
<dbReference type="EMBL" id="SEYY01001245">
    <property type="protein sequence ID" value="KAB7505411.1"/>
    <property type="molecule type" value="Genomic_DNA"/>
</dbReference>